<dbReference type="EMBL" id="BAABAE010000004">
    <property type="protein sequence ID" value="GAA3748974.1"/>
    <property type="molecule type" value="Genomic_DNA"/>
</dbReference>
<dbReference type="InterPro" id="IPR000873">
    <property type="entry name" value="AMP-dep_synth/lig_dom"/>
</dbReference>
<organism evidence="4 5">
    <name type="scientific">Leifsonella bigeumensis</name>
    <dbReference type="NCBI Taxonomy" id="433643"/>
    <lineage>
        <taxon>Bacteria</taxon>
        <taxon>Bacillati</taxon>
        <taxon>Actinomycetota</taxon>
        <taxon>Actinomycetes</taxon>
        <taxon>Micrococcales</taxon>
        <taxon>Microbacteriaceae</taxon>
        <taxon>Leifsonella</taxon>
    </lineage>
</organism>
<name>A0ABP7FXA2_9MICO</name>
<dbReference type="SUPFAM" id="SSF56801">
    <property type="entry name" value="Acetyl-CoA synthetase-like"/>
    <property type="match status" value="1"/>
</dbReference>
<dbReference type="PANTHER" id="PTHR43767">
    <property type="entry name" value="LONG-CHAIN-FATTY-ACID--COA LIGASE"/>
    <property type="match status" value="1"/>
</dbReference>
<feature type="domain" description="AMP-binding enzyme C-terminal" evidence="3">
    <location>
        <begin position="427"/>
        <end position="494"/>
    </location>
</feature>
<comment type="caution">
    <text evidence="4">The sequence shown here is derived from an EMBL/GenBank/DDBJ whole genome shotgun (WGS) entry which is preliminary data.</text>
</comment>
<sequence>MSDTVTGLDADRAKGREDSTTDLAPIPYAQRVADFARNRPTRAALIFVAPDGSERRVTWAELDRKANQMARALARHGVGAESLLAICLPTRPEHIVAAIAAWRLGACTLPLSPQLPDRERREILAVSDSWRPTVTLVEHQGQYDDDLGLDRFPDLEDFDDSPLPTIDAKPGKAICSGGSTGRPKIILDDRVWQKTPGRGSSLHSFGLRADQVQLVTGRLYHNIAFSLTHNGLFEGHTVILLEKFDAALAVDVIERHRVTFLGMVPIVMQRIARLPDVMDRDFSSIEAFYHSGAVCPAWTKRVWLELVDPVRQYDCYGGAEGTGVVAIRGDEWLDRPGSLGRPVDTRLAILDGSGNPLPPGEVGEIFTGPEGGPMTFRYLGAEPPEKTPDGLVSLGDLGWVDDEGYLYLADRRVDLIVTGGANVYPAEVEGVLSEHPDIADAVVVGVDDDEWGKQVYAILLPTDPAAAPDPEDIRAFCRERLVPYKVPKTFEFVSVGFRDDSGKVRRSQLARARSRRGSPAPSPRLKDENAS</sequence>
<evidence type="ECO:0000259" key="3">
    <source>
        <dbReference type="Pfam" id="PF13193"/>
    </source>
</evidence>
<dbReference type="InterPro" id="IPR045851">
    <property type="entry name" value="AMP-bd_C_sf"/>
</dbReference>
<feature type="compositionally biased region" description="Basic residues" evidence="1">
    <location>
        <begin position="504"/>
        <end position="516"/>
    </location>
</feature>
<keyword evidence="5" id="KW-1185">Reference proteome</keyword>
<dbReference type="InterPro" id="IPR042099">
    <property type="entry name" value="ANL_N_sf"/>
</dbReference>
<feature type="region of interest" description="Disordered" evidence="1">
    <location>
        <begin position="501"/>
        <end position="531"/>
    </location>
</feature>
<dbReference type="Pfam" id="PF00501">
    <property type="entry name" value="AMP-binding"/>
    <property type="match status" value="1"/>
</dbReference>
<dbReference type="InterPro" id="IPR050237">
    <property type="entry name" value="ATP-dep_AMP-bd_enzyme"/>
</dbReference>
<feature type="compositionally biased region" description="Basic and acidic residues" evidence="1">
    <location>
        <begin position="9"/>
        <end position="19"/>
    </location>
</feature>
<dbReference type="Gene3D" id="3.40.50.12780">
    <property type="entry name" value="N-terminal domain of ligase-like"/>
    <property type="match status" value="1"/>
</dbReference>
<protein>
    <submittedName>
        <fullName evidence="4">AMP-binding protein</fullName>
    </submittedName>
</protein>
<evidence type="ECO:0000256" key="1">
    <source>
        <dbReference type="SAM" id="MobiDB-lite"/>
    </source>
</evidence>
<evidence type="ECO:0000313" key="5">
    <source>
        <dbReference type="Proteomes" id="UP001501004"/>
    </source>
</evidence>
<feature type="region of interest" description="Disordered" evidence="1">
    <location>
        <begin position="1"/>
        <end position="22"/>
    </location>
</feature>
<dbReference type="RefSeq" id="WP_344757380.1">
    <property type="nucleotide sequence ID" value="NZ_BAABAE010000004.1"/>
</dbReference>
<dbReference type="PANTHER" id="PTHR43767:SF1">
    <property type="entry name" value="NONRIBOSOMAL PEPTIDE SYNTHASE PES1 (EUROFUNG)-RELATED"/>
    <property type="match status" value="1"/>
</dbReference>
<feature type="domain" description="AMP-dependent synthetase/ligase" evidence="2">
    <location>
        <begin position="34"/>
        <end position="367"/>
    </location>
</feature>
<evidence type="ECO:0000313" key="4">
    <source>
        <dbReference type="EMBL" id="GAA3748974.1"/>
    </source>
</evidence>
<accession>A0ABP7FXA2</accession>
<gene>
    <name evidence="4" type="ORF">GCM10022239_25410</name>
</gene>
<dbReference type="Proteomes" id="UP001501004">
    <property type="component" value="Unassembled WGS sequence"/>
</dbReference>
<dbReference type="Pfam" id="PF13193">
    <property type="entry name" value="AMP-binding_C"/>
    <property type="match status" value="1"/>
</dbReference>
<dbReference type="InterPro" id="IPR025110">
    <property type="entry name" value="AMP-bd_C"/>
</dbReference>
<proteinExistence type="predicted"/>
<reference evidence="5" key="1">
    <citation type="journal article" date="2019" name="Int. J. Syst. Evol. Microbiol.">
        <title>The Global Catalogue of Microorganisms (GCM) 10K type strain sequencing project: providing services to taxonomists for standard genome sequencing and annotation.</title>
        <authorList>
            <consortium name="The Broad Institute Genomics Platform"/>
            <consortium name="The Broad Institute Genome Sequencing Center for Infectious Disease"/>
            <person name="Wu L."/>
            <person name="Ma J."/>
        </authorList>
    </citation>
    <scope>NUCLEOTIDE SEQUENCE [LARGE SCALE GENOMIC DNA]</scope>
    <source>
        <strain evidence="5">JCM 16949</strain>
    </source>
</reference>
<dbReference type="Gene3D" id="3.30.300.30">
    <property type="match status" value="1"/>
</dbReference>
<evidence type="ECO:0000259" key="2">
    <source>
        <dbReference type="Pfam" id="PF00501"/>
    </source>
</evidence>